<keyword evidence="1" id="KW-0472">Membrane</keyword>
<dbReference type="Pfam" id="PF04307">
    <property type="entry name" value="YdjM"/>
    <property type="match status" value="1"/>
</dbReference>
<protein>
    <recommendedName>
        <fullName evidence="4">Hydrolase</fullName>
    </recommendedName>
</protein>
<feature type="transmembrane region" description="Helical" evidence="1">
    <location>
        <begin position="88"/>
        <end position="104"/>
    </location>
</feature>
<feature type="transmembrane region" description="Helical" evidence="1">
    <location>
        <begin position="26"/>
        <end position="46"/>
    </location>
</feature>
<feature type="transmembrane region" description="Helical" evidence="1">
    <location>
        <begin position="124"/>
        <end position="150"/>
    </location>
</feature>
<dbReference type="EMBL" id="MDTQ01000001">
    <property type="protein sequence ID" value="ODC02391.1"/>
    <property type="molecule type" value="Genomic_DNA"/>
</dbReference>
<comment type="caution">
    <text evidence="2">The sequence shown here is derived from an EMBL/GenBank/DDBJ whole genome shotgun (WGS) entry which is preliminary data.</text>
</comment>
<feature type="transmembrane region" description="Helical" evidence="1">
    <location>
        <begin position="162"/>
        <end position="179"/>
    </location>
</feature>
<dbReference type="AlphaFoldDB" id="A0A1E2V5Y6"/>
<name>A0A1E2V5Y6_9GAMM</name>
<dbReference type="STRING" id="197479.BFW38_01365"/>
<dbReference type="Proteomes" id="UP000094291">
    <property type="component" value="Unassembled WGS sequence"/>
</dbReference>
<evidence type="ECO:0000313" key="2">
    <source>
        <dbReference type="EMBL" id="ODC02391.1"/>
    </source>
</evidence>
<dbReference type="OrthoDB" id="9781927at2"/>
<feature type="transmembrane region" description="Helical" evidence="1">
    <location>
        <begin position="58"/>
        <end position="76"/>
    </location>
</feature>
<gene>
    <name evidence="2" type="ORF">BFW38_01365</name>
</gene>
<evidence type="ECO:0000256" key="1">
    <source>
        <dbReference type="SAM" id="Phobius"/>
    </source>
</evidence>
<dbReference type="InterPro" id="IPR053170">
    <property type="entry name" value="Transcription_regulator"/>
</dbReference>
<accession>A0A1E2V5Y6</accession>
<dbReference type="PANTHER" id="PTHR40031:SF1">
    <property type="entry name" value="MEMBRANE-BOUND METAL-DEPENDENT HYDROLASE"/>
    <property type="match status" value="1"/>
</dbReference>
<organism evidence="2 3">
    <name type="scientific">Terasakiispira papahanaumokuakeensis</name>
    <dbReference type="NCBI Taxonomy" id="197479"/>
    <lineage>
        <taxon>Bacteria</taxon>
        <taxon>Pseudomonadati</taxon>
        <taxon>Pseudomonadota</taxon>
        <taxon>Gammaproteobacteria</taxon>
        <taxon>Oceanospirillales</taxon>
        <taxon>Terasakiispira</taxon>
    </lineage>
</organism>
<sequence length="349" mass="39499">MDSVTQAVLGASIQGALLGRWQGRKALLYGAVLATLPDLDILIDYGDPVANMTHHRSFSHSLLVLTGASILMSWLIVKMKPRLPYSPWRLWVTLWLVLITHPLLDTMTTYGTQLLWPFEPPPAAISSIFIIDPLYTLPLLIGVLIATCSSASPQQAVRPQKALIVGLMLSSLYLVWSYGAQQWITHRVMAQARADHVSADKILVVPAPFTTFLWRVVMLDDQGQFTEGLVGVFDRTPPHWVTLPLGQPPEPALAQLSDYQRMQWFTQGFLRQDLADNEWIVTDLRLGMTGLHPFRFGLATEDDGHWQPMTPAHRLPRVQPDWDRIRLLWQRIWNDQTPVPLAEWAKGIR</sequence>
<keyword evidence="1" id="KW-0812">Transmembrane</keyword>
<dbReference type="RefSeq" id="WP_068996776.1">
    <property type="nucleotide sequence ID" value="NZ_MDTQ01000001.1"/>
</dbReference>
<reference evidence="2 3" key="1">
    <citation type="submission" date="2016-08" db="EMBL/GenBank/DDBJ databases">
        <authorList>
            <person name="Seilhamer J.J."/>
        </authorList>
    </citation>
    <scope>NUCLEOTIDE SEQUENCE [LARGE SCALE GENOMIC DNA]</scope>
    <source>
        <strain evidence="2 3">PH27A</strain>
    </source>
</reference>
<dbReference type="PANTHER" id="PTHR40031">
    <property type="entry name" value="HYPOTHETICAL MEMBRANE SPANNING PROTEIN"/>
    <property type="match status" value="1"/>
</dbReference>
<keyword evidence="1" id="KW-1133">Transmembrane helix</keyword>
<evidence type="ECO:0000313" key="3">
    <source>
        <dbReference type="Proteomes" id="UP000094291"/>
    </source>
</evidence>
<dbReference type="InterPro" id="IPR007404">
    <property type="entry name" value="YdjM-like"/>
</dbReference>
<proteinExistence type="predicted"/>
<keyword evidence="3" id="KW-1185">Reference proteome</keyword>
<evidence type="ECO:0008006" key="4">
    <source>
        <dbReference type="Google" id="ProtNLM"/>
    </source>
</evidence>